<dbReference type="EMBL" id="JABEBT010000004">
    <property type="protein sequence ID" value="KAF7639638.1"/>
    <property type="molecule type" value="Genomic_DNA"/>
</dbReference>
<keyword evidence="3" id="KW-1185">Reference proteome</keyword>
<evidence type="ECO:0000313" key="3">
    <source>
        <dbReference type="Proteomes" id="UP000605970"/>
    </source>
</evidence>
<organism evidence="2 3">
    <name type="scientific">Meloidogyne graminicola</name>
    <dbReference type="NCBI Taxonomy" id="189291"/>
    <lineage>
        <taxon>Eukaryota</taxon>
        <taxon>Metazoa</taxon>
        <taxon>Ecdysozoa</taxon>
        <taxon>Nematoda</taxon>
        <taxon>Chromadorea</taxon>
        <taxon>Rhabditida</taxon>
        <taxon>Tylenchina</taxon>
        <taxon>Tylenchomorpha</taxon>
        <taxon>Tylenchoidea</taxon>
        <taxon>Meloidogynidae</taxon>
        <taxon>Meloidogyninae</taxon>
        <taxon>Meloidogyne</taxon>
    </lineage>
</organism>
<protein>
    <submittedName>
        <fullName evidence="2">Uncharacterized protein</fullName>
    </submittedName>
</protein>
<sequence length="164" mass="19063">MRHNLILFFPQKYYFNLLFKFSTFSSFLRIIFLFLFLFNLLQGQQISHLMASSGSSSSLQVKITSLPLHVSLAQHLPQMVFTVVGKFANERIFCVSESSLNYALFVFDFLNRAQDMTHETGFPVNLSKNNSYEFLRIYCPLLFNFKVSQGQEDIFYSNITSCRS</sequence>
<evidence type="ECO:0000313" key="2">
    <source>
        <dbReference type="EMBL" id="KAF7639638.1"/>
    </source>
</evidence>
<accession>A0A8T0A2M7</accession>
<comment type="caution">
    <text evidence="2">The sequence shown here is derived from an EMBL/GenBank/DDBJ whole genome shotgun (WGS) entry which is preliminary data.</text>
</comment>
<name>A0A8T0A2M7_9BILA</name>
<dbReference type="Proteomes" id="UP000605970">
    <property type="component" value="Unassembled WGS sequence"/>
</dbReference>
<keyword evidence="1" id="KW-0812">Transmembrane</keyword>
<reference evidence="2" key="1">
    <citation type="journal article" date="2020" name="Ecol. Evol.">
        <title>Genome structure and content of the rice root-knot nematode (Meloidogyne graminicola).</title>
        <authorList>
            <person name="Phan N.T."/>
            <person name="Danchin E.G.J."/>
            <person name="Klopp C."/>
            <person name="Perfus-Barbeoch L."/>
            <person name="Kozlowski D.K."/>
            <person name="Koutsovoulos G.D."/>
            <person name="Lopez-Roques C."/>
            <person name="Bouchez O."/>
            <person name="Zahm M."/>
            <person name="Besnard G."/>
            <person name="Bellafiore S."/>
        </authorList>
    </citation>
    <scope>NUCLEOTIDE SEQUENCE</scope>
    <source>
        <strain evidence="2">VN-18</strain>
    </source>
</reference>
<gene>
    <name evidence="2" type="ORF">Mgra_00000963</name>
</gene>
<evidence type="ECO:0000256" key="1">
    <source>
        <dbReference type="SAM" id="Phobius"/>
    </source>
</evidence>
<keyword evidence="1" id="KW-1133">Transmembrane helix</keyword>
<proteinExistence type="predicted"/>
<keyword evidence="1" id="KW-0472">Membrane</keyword>
<dbReference type="AlphaFoldDB" id="A0A8T0A2M7"/>
<dbReference type="OrthoDB" id="6107927at2759"/>
<feature type="transmembrane region" description="Helical" evidence="1">
    <location>
        <begin position="17"/>
        <end position="41"/>
    </location>
</feature>